<reference evidence="1" key="2">
    <citation type="submission" date="2020-11" db="EMBL/GenBank/DDBJ databases">
        <authorList>
            <person name="McCartney M.A."/>
            <person name="Auch B."/>
            <person name="Kono T."/>
            <person name="Mallez S."/>
            <person name="Becker A."/>
            <person name="Gohl D.M."/>
            <person name="Silverstein K.A.T."/>
            <person name="Koren S."/>
            <person name="Bechman K.B."/>
            <person name="Herman A."/>
            <person name="Abrahante J.E."/>
            <person name="Garbe J."/>
        </authorList>
    </citation>
    <scope>NUCLEOTIDE SEQUENCE</scope>
    <source>
        <strain evidence="1">Duluth1</strain>
        <tissue evidence="1">Whole animal</tissue>
    </source>
</reference>
<name>A0A9D4ML19_DREPO</name>
<keyword evidence="2" id="KW-1185">Reference proteome</keyword>
<comment type="caution">
    <text evidence="1">The sequence shown here is derived from an EMBL/GenBank/DDBJ whole genome shotgun (WGS) entry which is preliminary data.</text>
</comment>
<accession>A0A9D4ML19</accession>
<evidence type="ECO:0000313" key="1">
    <source>
        <dbReference type="EMBL" id="KAH3877212.1"/>
    </source>
</evidence>
<evidence type="ECO:0000313" key="2">
    <source>
        <dbReference type="Proteomes" id="UP000828390"/>
    </source>
</evidence>
<reference evidence="1" key="1">
    <citation type="journal article" date="2019" name="bioRxiv">
        <title>The Genome of the Zebra Mussel, Dreissena polymorpha: A Resource for Invasive Species Research.</title>
        <authorList>
            <person name="McCartney M.A."/>
            <person name="Auch B."/>
            <person name="Kono T."/>
            <person name="Mallez S."/>
            <person name="Zhang Y."/>
            <person name="Obille A."/>
            <person name="Becker A."/>
            <person name="Abrahante J.E."/>
            <person name="Garbe J."/>
            <person name="Badalamenti J.P."/>
            <person name="Herman A."/>
            <person name="Mangelson H."/>
            <person name="Liachko I."/>
            <person name="Sullivan S."/>
            <person name="Sone E.D."/>
            <person name="Koren S."/>
            <person name="Silverstein K.A.T."/>
            <person name="Beckman K.B."/>
            <person name="Gohl D.M."/>
        </authorList>
    </citation>
    <scope>NUCLEOTIDE SEQUENCE</scope>
    <source>
        <strain evidence="1">Duluth1</strain>
        <tissue evidence="1">Whole animal</tissue>
    </source>
</reference>
<organism evidence="1 2">
    <name type="scientific">Dreissena polymorpha</name>
    <name type="common">Zebra mussel</name>
    <name type="synonym">Mytilus polymorpha</name>
    <dbReference type="NCBI Taxonomy" id="45954"/>
    <lineage>
        <taxon>Eukaryota</taxon>
        <taxon>Metazoa</taxon>
        <taxon>Spiralia</taxon>
        <taxon>Lophotrochozoa</taxon>
        <taxon>Mollusca</taxon>
        <taxon>Bivalvia</taxon>
        <taxon>Autobranchia</taxon>
        <taxon>Heteroconchia</taxon>
        <taxon>Euheterodonta</taxon>
        <taxon>Imparidentia</taxon>
        <taxon>Neoheterodontei</taxon>
        <taxon>Myida</taxon>
        <taxon>Dreissenoidea</taxon>
        <taxon>Dreissenidae</taxon>
        <taxon>Dreissena</taxon>
    </lineage>
</organism>
<gene>
    <name evidence="1" type="ORF">DPMN_001073</name>
</gene>
<dbReference type="AlphaFoldDB" id="A0A9D4ML19"/>
<dbReference type="Proteomes" id="UP000828390">
    <property type="component" value="Unassembled WGS sequence"/>
</dbReference>
<proteinExistence type="predicted"/>
<dbReference type="EMBL" id="JAIWYP010000001">
    <property type="protein sequence ID" value="KAH3877212.1"/>
    <property type="molecule type" value="Genomic_DNA"/>
</dbReference>
<sequence>MIKQHITSGLRLGKNTGISLDEHCVNDDTSMESNTSSSLVRLHHFLVATATLPCTIRHPYGLAAQSAKASRKLCNQ</sequence>
<protein>
    <submittedName>
        <fullName evidence="1">Uncharacterized protein</fullName>
    </submittedName>
</protein>